<reference evidence="1" key="1">
    <citation type="submission" date="2020-10" db="EMBL/GenBank/DDBJ databases">
        <title>Feather gene expression reveals the developmental basis of iridescence in African starlings.</title>
        <authorList>
            <person name="Rubenstein D.R."/>
        </authorList>
    </citation>
    <scope>NUCLEOTIDE SEQUENCE</scope>
    <source>
        <strain evidence="1">SS15</strain>
        <tissue evidence="1">Liver</tissue>
    </source>
</reference>
<sequence>MREQVQCTAIAHTTERPTARAAVDSILKLCLARPQLFNPLFTLRAQDRWGHSHVSVWQQDEPWLLSEDKESPWLHVQGEV</sequence>
<reference evidence="2 3" key="2">
    <citation type="journal article" date="2021" name="J. Hered.">
        <title>Feather Gene Expression Elucidates the Developmental Basis of Plumage Iridescence in African Starlings.</title>
        <authorList>
            <person name="Rubenstein D.R."/>
            <person name="Corvelo A."/>
            <person name="MacManes M.D."/>
            <person name="Maia R."/>
            <person name="Narzisi G."/>
            <person name="Rousaki A."/>
            <person name="Vandenabeele P."/>
            <person name="Shawkey M.D."/>
            <person name="Solomon J."/>
        </authorList>
    </citation>
    <scope>NUCLEOTIDE SEQUENCE [LARGE SCALE GENOMIC DNA]</scope>
    <source>
        <strain evidence="2">SS15</strain>
    </source>
</reference>
<keyword evidence="3" id="KW-1185">Reference proteome</keyword>
<evidence type="ECO:0000313" key="1">
    <source>
        <dbReference type="EMBL" id="KAG0113226.1"/>
    </source>
</evidence>
<dbReference type="AlphaFoldDB" id="A0A835NDR6"/>
<dbReference type="EMBL" id="JADDUC010000505">
    <property type="protein sequence ID" value="KAG0113226.1"/>
    <property type="molecule type" value="Genomic_DNA"/>
</dbReference>
<accession>A0A835NDR6</accession>
<evidence type="ECO:0000313" key="2">
    <source>
        <dbReference type="EMBL" id="KAI1240311.1"/>
    </source>
</evidence>
<evidence type="ECO:0000313" key="3">
    <source>
        <dbReference type="Proteomes" id="UP000618051"/>
    </source>
</evidence>
<organism evidence="1">
    <name type="scientific">Lamprotornis superbus</name>
    <dbReference type="NCBI Taxonomy" id="245042"/>
    <lineage>
        <taxon>Eukaryota</taxon>
        <taxon>Metazoa</taxon>
        <taxon>Chordata</taxon>
        <taxon>Craniata</taxon>
        <taxon>Vertebrata</taxon>
        <taxon>Euteleostomi</taxon>
        <taxon>Archelosauria</taxon>
        <taxon>Archosauria</taxon>
        <taxon>Dinosauria</taxon>
        <taxon>Saurischia</taxon>
        <taxon>Theropoda</taxon>
        <taxon>Coelurosauria</taxon>
        <taxon>Aves</taxon>
        <taxon>Neognathae</taxon>
        <taxon>Neoaves</taxon>
        <taxon>Telluraves</taxon>
        <taxon>Australaves</taxon>
        <taxon>Passeriformes</taxon>
        <taxon>Sturnidae</taxon>
        <taxon>Lamprotornis</taxon>
    </lineage>
</organism>
<name>A0A835NDR6_9PASS</name>
<proteinExistence type="predicted"/>
<comment type="caution">
    <text evidence="1">The sequence shown here is derived from an EMBL/GenBank/DDBJ whole genome shotgun (WGS) entry which is preliminary data.</text>
</comment>
<protein>
    <submittedName>
        <fullName evidence="1">Uncharacterized protein</fullName>
    </submittedName>
</protein>
<dbReference type="EMBL" id="JADDUC020000003">
    <property type="protein sequence ID" value="KAI1240311.1"/>
    <property type="molecule type" value="Genomic_DNA"/>
</dbReference>
<dbReference type="Proteomes" id="UP000618051">
    <property type="component" value="Unassembled WGS sequence"/>
</dbReference>
<gene>
    <name evidence="2" type="ORF">IHE44_0008727</name>
    <name evidence="1" type="ORF">IHE44_011256</name>
</gene>
<reference evidence="2" key="3">
    <citation type="submission" date="2022-01" db="EMBL/GenBank/DDBJ databases">
        <authorList>
            <person name="Rubenstein D.R."/>
        </authorList>
    </citation>
    <scope>NUCLEOTIDE SEQUENCE</scope>
    <source>
        <strain evidence="2">SS15</strain>
        <tissue evidence="2">Liver</tissue>
    </source>
</reference>